<dbReference type="PANTHER" id="PTHR43130:SF3">
    <property type="entry name" value="HTH-TYPE TRANSCRIPTIONAL REGULATOR RV1931C"/>
    <property type="match status" value="1"/>
</dbReference>
<dbReference type="OrthoDB" id="9793400at2"/>
<dbReference type="InterPro" id="IPR009057">
    <property type="entry name" value="Homeodomain-like_sf"/>
</dbReference>
<feature type="domain" description="HTH araC/xylS-type" evidence="4">
    <location>
        <begin position="216"/>
        <end position="314"/>
    </location>
</feature>
<evidence type="ECO:0000256" key="3">
    <source>
        <dbReference type="ARBA" id="ARBA00023163"/>
    </source>
</evidence>
<dbReference type="SUPFAM" id="SSF52317">
    <property type="entry name" value="Class I glutamine amidotransferase-like"/>
    <property type="match status" value="1"/>
</dbReference>
<dbReference type="CDD" id="cd03136">
    <property type="entry name" value="GATase1_AraC_ArgR_like"/>
    <property type="match status" value="1"/>
</dbReference>
<sequence>MRKWTIQSDETAEYTFLLFDRFSNQVFANALEPLRAANTFLGASAYAWKIVTRDGAAVRSSAGMTVVPDGALDPTDRGSALILLPSYGYRALATDAFSRQLRASARRFDALIGLDGGAWLLATAGLLEGKRATIHHDEVQAFSETFPQVDVVRQRWVDDGDRLTASGAVTAFELMMHLIARRHGTALTLRISSLFSARDATSPGPLEPPGGDRRIRRALAEMEANVETPLMLSDIAKRSGCTQRDLERRFAKAFGAPPRKVYQRIRLNTARNLVEDTSLSFSEVATRSGYDNAAAFSRAFRDTFGKSPRAVRMR</sequence>
<dbReference type="AlphaFoldDB" id="A0A238IXS5"/>
<evidence type="ECO:0000313" key="6">
    <source>
        <dbReference type="Proteomes" id="UP000201838"/>
    </source>
</evidence>
<keyword evidence="2" id="KW-0238">DNA-binding</keyword>
<dbReference type="InterPro" id="IPR018062">
    <property type="entry name" value="HTH_AraC-typ_CS"/>
</dbReference>
<keyword evidence="6" id="KW-1185">Reference proteome</keyword>
<evidence type="ECO:0000256" key="1">
    <source>
        <dbReference type="ARBA" id="ARBA00023015"/>
    </source>
</evidence>
<dbReference type="InterPro" id="IPR029062">
    <property type="entry name" value="Class_I_gatase-like"/>
</dbReference>
<dbReference type="GO" id="GO:0043565">
    <property type="term" value="F:sequence-specific DNA binding"/>
    <property type="evidence" value="ECO:0007669"/>
    <property type="project" value="InterPro"/>
</dbReference>
<dbReference type="PROSITE" id="PS01124">
    <property type="entry name" value="HTH_ARAC_FAMILY_2"/>
    <property type="match status" value="1"/>
</dbReference>
<dbReference type="Pfam" id="PF01965">
    <property type="entry name" value="DJ-1_PfpI"/>
    <property type="match status" value="1"/>
</dbReference>
<dbReference type="Gene3D" id="3.40.50.880">
    <property type="match status" value="1"/>
</dbReference>
<protein>
    <submittedName>
        <fullName evidence="5">HTH-type transcriptional regulator CdhR</fullName>
    </submittedName>
</protein>
<name>A0A238IXS5_9RHOB</name>
<evidence type="ECO:0000256" key="2">
    <source>
        <dbReference type="ARBA" id="ARBA00023125"/>
    </source>
</evidence>
<dbReference type="Pfam" id="PF12833">
    <property type="entry name" value="HTH_18"/>
    <property type="match status" value="1"/>
</dbReference>
<dbReference type="InterPro" id="IPR002818">
    <property type="entry name" value="DJ-1/PfpI"/>
</dbReference>
<evidence type="ECO:0000259" key="4">
    <source>
        <dbReference type="PROSITE" id="PS01124"/>
    </source>
</evidence>
<organism evidence="5 6">
    <name type="scientific">Boseongicola aestuarii</name>
    <dbReference type="NCBI Taxonomy" id="1470561"/>
    <lineage>
        <taxon>Bacteria</taxon>
        <taxon>Pseudomonadati</taxon>
        <taxon>Pseudomonadota</taxon>
        <taxon>Alphaproteobacteria</taxon>
        <taxon>Rhodobacterales</taxon>
        <taxon>Paracoccaceae</taxon>
        <taxon>Boseongicola</taxon>
    </lineage>
</organism>
<dbReference type="GO" id="GO:0003700">
    <property type="term" value="F:DNA-binding transcription factor activity"/>
    <property type="evidence" value="ECO:0007669"/>
    <property type="project" value="InterPro"/>
</dbReference>
<dbReference type="InterPro" id="IPR052158">
    <property type="entry name" value="INH-QAR"/>
</dbReference>
<proteinExistence type="predicted"/>
<dbReference type="SUPFAM" id="SSF46689">
    <property type="entry name" value="Homeodomain-like"/>
    <property type="match status" value="2"/>
</dbReference>
<evidence type="ECO:0000313" key="5">
    <source>
        <dbReference type="EMBL" id="SMX22560.1"/>
    </source>
</evidence>
<dbReference type="PROSITE" id="PS00041">
    <property type="entry name" value="HTH_ARAC_FAMILY_1"/>
    <property type="match status" value="1"/>
</dbReference>
<gene>
    <name evidence="5" type="primary">cdhR_3</name>
    <name evidence="5" type="ORF">BOA8489_00657</name>
</gene>
<accession>A0A238IXS5</accession>
<keyword evidence="3" id="KW-0804">Transcription</keyword>
<dbReference type="RefSeq" id="WP_093973016.1">
    <property type="nucleotide sequence ID" value="NZ_FXXQ01000002.1"/>
</dbReference>
<dbReference type="SMART" id="SM00342">
    <property type="entry name" value="HTH_ARAC"/>
    <property type="match status" value="1"/>
</dbReference>
<dbReference type="EMBL" id="FXXQ01000002">
    <property type="protein sequence ID" value="SMX22560.1"/>
    <property type="molecule type" value="Genomic_DNA"/>
</dbReference>
<keyword evidence="1" id="KW-0805">Transcription regulation</keyword>
<dbReference type="InterPro" id="IPR018060">
    <property type="entry name" value="HTH_AraC"/>
</dbReference>
<reference evidence="5 6" key="1">
    <citation type="submission" date="2017-05" db="EMBL/GenBank/DDBJ databases">
        <authorList>
            <person name="Song R."/>
            <person name="Chenine A.L."/>
            <person name="Ruprecht R.M."/>
        </authorList>
    </citation>
    <scope>NUCLEOTIDE SEQUENCE [LARGE SCALE GENOMIC DNA]</scope>
    <source>
        <strain evidence="5 6">CECT 8489</strain>
    </source>
</reference>
<dbReference type="PANTHER" id="PTHR43130">
    <property type="entry name" value="ARAC-FAMILY TRANSCRIPTIONAL REGULATOR"/>
    <property type="match status" value="1"/>
</dbReference>
<dbReference type="Gene3D" id="1.10.10.60">
    <property type="entry name" value="Homeodomain-like"/>
    <property type="match status" value="1"/>
</dbReference>
<dbReference type="Proteomes" id="UP000201838">
    <property type="component" value="Unassembled WGS sequence"/>
</dbReference>